<evidence type="ECO:0000256" key="3">
    <source>
        <dbReference type="ARBA" id="ARBA00022840"/>
    </source>
</evidence>
<dbReference type="InterPro" id="IPR020562">
    <property type="entry name" value="PRibGlycinamide_synth_N"/>
</dbReference>
<dbReference type="InterPro" id="IPR020561">
    <property type="entry name" value="PRibGlycinamid_synth_ATP-grasp"/>
</dbReference>
<name>A0A915DVH4_9BILA</name>
<reference evidence="7" key="1">
    <citation type="submission" date="2022-11" db="UniProtKB">
        <authorList>
            <consortium name="WormBaseParasite"/>
        </authorList>
    </citation>
    <scope>IDENTIFICATION</scope>
</reference>
<dbReference type="Gene3D" id="3.40.50.20">
    <property type="match status" value="1"/>
</dbReference>
<proteinExistence type="predicted"/>
<dbReference type="WBParaSite" id="jg23622">
    <property type="protein sequence ID" value="jg23622"/>
    <property type="gene ID" value="jg23622"/>
</dbReference>
<evidence type="ECO:0000313" key="7">
    <source>
        <dbReference type="WBParaSite" id="jg23622"/>
    </source>
</evidence>
<keyword evidence="1" id="KW-0436">Ligase</keyword>
<dbReference type="PANTHER" id="PTHR43472:SF1">
    <property type="entry name" value="PHOSPHORIBOSYLAMINE--GLYCINE LIGASE, CHLOROPLASTIC"/>
    <property type="match status" value="1"/>
</dbReference>
<organism evidence="6 7">
    <name type="scientific">Ditylenchus dipsaci</name>
    <dbReference type="NCBI Taxonomy" id="166011"/>
    <lineage>
        <taxon>Eukaryota</taxon>
        <taxon>Metazoa</taxon>
        <taxon>Ecdysozoa</taxon>
        <taxon>Nematoda</taxon>
        <taxon>Chromadorea</taxon>
        <taxon>Rhabditida</taxon>
        <taxon>Tylenchina</taxon>
        <taxon>Tylenchomorpha</taxon>
        <taxon>Sphaerularioidea</taxon>
        <taxon>Anguinidae</taxon>
        <taxon>Anguininae</taxon>
        <taxon>Ditylenchus</taxon>
    </lineage>
</organism>
<dbReference type="Pfam" id="PF02844">
    <property type="entry name" value="GARS_N"/>
    <property type="match status" value="1"/>
</dbReference>
<keyword evidence="2" id="KW-0547">Nucleotide-binding</keyword>
<dbReference type="Proteomes" id="UP000887574">
    <property type="component" value="Unplaced"/>
</dbReference>
<dbReference type="AlphaFoldDB" id="A0A915DVH4"/>
<dbReference type="Gene3D" id="3.30.1490.20">
    <property type="entry name" value="ATP-grasp fold, A domain"/>
    <property type="match status" value="1"/>
</dbReference>
<evidence type="ECO:0000256" key="1">
    <source>
        <dbReference type="ARBA" id="ARBA00022598"/>
    </source>
</evidence>
<evidence type="ECO:0000256" key="2">
    <source>
        <dbReference type="ARBA" id="ARBA00022741"/>
    </source>
</evidence>
<evidence type="ECO:0000313" key="6">
    <source>
        <dbReference type="Proteomes" id="UP000887574"/>
    </source>
</evidence>
<dbReference type="SUPFAM" id="SSF52440">
    <property type="entry name" value="PreATP-grasp domain"/>
    <property type="match status" value="1"/>
</dbReference>
<dbReference type="Pfam" id="PF01071">
    <property type="entry name" value="GARS_A"/>
    <property type="match status" value="1"/>
</dbReference>
<dbReference type="InterPro" id="IPR016185">
    <property type="entry name" value="PreATP-grasp_dom_sf"/>
</dbReference>
<dbReference type="GO" id="GO:0005524">
    <property type="term" value="F:ATP binding"/>
    <property type="evidence" value="ECO:0007669"/>
    <property type="project" value="UniProtKB-KW"/>
</dbReference>
<evidence type="ECO:0000259" key="4">
    <source>
        <dbReference type="Pfam" id="PF01071"/>
    </source>
</evidence>
<evidence type="ECO:0000259" key="5">
    <source>
        <dbReference type="Pfam" id="PF02844"/>
    </source>
</evidence>
<dbReference type="PANTHER" id="PTHR43472">
    <property type="entry name" value="PHOSPHORIBOSYLAMINE--GLYCINE LIGASE"/>
    <property type="match status" value="1"/>
</dbReference>
<sequence length="182" mass="20084">MGERNNVLVLGSGAREHAIAWKLDQSDLVDKVYIAPGNACKYSIAEEIPHLNDINAVRKFCISHRISLVVIGPEQQICEGWASQLEDVCAHVLAPSHRAAQLEASKTFAKGFMISNGLPTAQYATFHDLKTASDFVNRLDWTKIVVKEDGLCAGKGVSIAENKQEAIRILTFLFHKTQNLIL</sequence>
<feature type="domain" description="Phosphoribosylglycinamide synthetase ATP-grasp (A)" evidence="4">
    <location>
        <begin position="104"/>
        <end position="177"/>
    </location>
</feature>
<keyword evidence="3" id="KW-0067">ATP-binding</keyword>
<dbReference type="GO" id="GO:0004637">
    <property type="term" value="F:phosphoribosylamine-glycine ligase activity"/>
    <property type="evidence" value="ECO:0007669"/>
    <property type="project" value="InterPro"/>
</dbReference>
<accession>A0A915DVH4</accession>
<dbReference type="SUPFAM" id="SSF56059">
    <property type="entry name" value="Glutathione synthetase ATP-binding domain-like"/>
    <property type="match status" value="1"/>
</dbReference>
<dbReference type="InterPro" id="IPR000115">
    <property type="entry name" value="PRibGlycinamide_synth"/>
</dbReference>
<feature type="domain" description="Phosphoribosylglycinamide synthetase N-terminal" evidence="5">
    <location>
        <begin position="6"/>
        <end position="103"/>
    </location>
</feature>
<protein>
    <submittedName>
        <fullName evidence="7">Phosphoribosylamine-glycine ligase</fullName>
    </submittedName>
</protein>
<dbReference type="SMART" id="SM01209">
    <property type="entry name" value="GARS_A"/>
    <property type="match status" value="1"/>
</dbReference>
<dbReference type="InterPro" id="IPR013815">
    <property type="entry name" value="ATP_grasp_subdomain_1"/>
</dbReference>
<dbReference type="GO" id="GO:0009113">
    <property type="term" value="P:purine nucleobase biosynthetic process"/>
    <property type="evidence" value="ECO:0007669"/>
    <property type="project" value="InterPro"/>
</dbReference>
<keyword evidence="6" id="KW-1185">Reference proteome</keyword>